<dbReference type="GO" id="GO:0009767">
    <property type="term" value="P:photosynthetic electron transport chain"/>
    <property type="evidence" value="ECO:0007669"/>
    <property type="project" value="InterPro"/>
</dbReference>
<dbReference type="Proteomes" id="UP001289374">
    <property type="component" value="Unassembled WGS sequence"/>
</dbReference>
<dbReference type="InterPro" id="IPR036408">
    <property type="entry name" value="PSI_PsaA/B_sf"/>
</dbReference>
<gene>
    <name evidence="1" type="ORF">Sango_1138400</name>
</gene>
<name>A0AAE2BWK0_9LAMI</name>
<reference evidence="1" key="2">
    <citation type="journal article" date="2024" name="Plant">
        <title>Genomic evolution and insights into agronomic trait innovations of Sesamum species.</title>
        <authorList>
            <person name="Miao H."/>
            <person name="Wang L."/>
            <person name="Qu L."/>
            <person name="Liu H."/>
            <person name="Sun Y."/>
            <person name="Le M."/>
            <person name="Wang Q."/>
            <person name="Wei S."/>
            <person name="Zheng Y."/>
            <person name="Lin W."/>
            <person name="Duan Y."/>
            <person name="Cao H."/>
            <person name="Xiong S."/>
            <person name="Wang X."/>
            <person name="Wei L."/>
            <person name="Li C."/>
            <person name="Ma Q."/>
            <person name="Ju M."/>
            <person name="Zhao R."/>
            <person name="Li G."/>
            <person name="Mu C."/>
            <person name="Tian Q."/>
            <person name="Mei H."/>
            <person name="Zhang T."/>
            <person name="Gao T."/>
            <person name="Zhang H."/>
        </authorList>
    </citation>
    <scope>NUCLEOTIDE SEQUENCE</scope>
    <source>
        <strain evidence="1">K16</strain>
    </source>
</reference>
<dbReference type="SUPFAM" id="SSF81558">
    <property type="entry name" value="Photosystem I subunits PsaA/PsaB"/>
    <property type="match status" value="1"/>
</dbReference>
<dbReference type="EMBL" id="JACGWL010000006">
    <property type="protein sequence ID" value="KAK4400323.1"/>
    <property type="molecule type" value="Genomic_DNA"/>
</dbReference>
<accession>A0AAE2BWK0</accession>
<evidence type="ECO:0000313" key="2">
    <source>
        <dbReference type="Proteomes" id="UP001289374"/>
    </source>
</evidence>
<comment type="caution">
    <text evidence="1">The sequence shown here is derived from an EMBL/GenBank/DDBJ whole genome shotgun (WGS) entry which is preliminary data.</text>
</comment>
<dbReference type="GO" id="GO:0016168">
    <property type="term" value="F:chlorophyll binding"/>
    <property type="evidence" value="ECO:0007669"/>
    <property type="project" value="InterPro"/>
</dbReference>
<dbReference type="InterPro" id="IPR000932">
    <property type="entry name" value="PS_antenna-like"/>
</dbReference>
<sequence length="262" mass="29213">MGSKGYGTALPLGTVGSLRSTFVPARRVGLAVKLIALPTGYQQPFPAVVPLPRAGSYAIKKTAVAAAIGAEYATAIQGRIILAWPGMSWMPYQGILGKDSFLKLACSSLELVNYRHDGEGSQKRAENSNPLWRPRIRSSRRLFRRLLVPIGRSNACRKLSSTVLREGINSPIPTGENRPFAREILKLRSLDRYKAWCFRKAFVAWKSSHRIRIIFFGHIWHSARTLFRDVFSGIDPDLDAQVEFGTFQAKPNPREQSSFIGL</sequence>
<dbReference type="Pfam" id="PF00421">
    <property type="entry name" value="PSII"/>
    <property type="match status" value="1"/>
</dbReference>
<reference evidence="1" key="1">
    <citation type="submission" date="2020-06" db="EMBL/GenBank/DDBJ databases">
        <authorList>
            <person name="Li T."/>
            <person name="Hu X."/>
            <person name="Zhang T."/>
            <person name="Song X."/>
            <person name="Zhang H."/>
            <person name="Dai N."/>
            <person name="Sheng W."/>
            <person name="Hou X."/>
            <person name="Wei L."/>
        </authorList>
    </citation>
    <scope>NUCLEOTIDE SEQUENCE</scope>
    <source>
        <strain evidence="1">K16</strain>
        <tissue evidence="1">Leaf</tissue>
    </source>
</reference>
<dbReference type="GO" id="GO:0009521">
    <property type="term" value="C:photosystem"/>
    <property type="evidence" value="ECO:0007669"/>
    <property type="project" value="InterPro"/>
</dbReference>
<proteinExistence type="predicted"/>
<evidence type="ECO:0000313" key="1">
    <source>
        <dbReference type="EMBL" id="KAK4400323.1"/>
    </source>
</evidence>
<keyword evidence="2" id="KW-1185">Reference proteome</keyword>
<protein>
    <submittedName>
        <fullName evidence="1">Photosystem II CP47 reaction center protein</fullName>
    </submittedName>
</protein>
<organism evidence="1 2">
    <name type="scientific">Sesamum angolense</name>
    <dbReference type="NCBI Taxonomy" id="2727404"/>
    <lineage>
        <taxon>Eukaryota</taxon>
        <taxon>Viridiplantae</taxon>
        <taxon>Streptophyta</taxon>
        <taxon>Embryophyta</taxon>
        <taxon>Tracheophyta</taxon>
        <taxon>Spermatophyta</taxon>
        <taxon>Magnoliopsida</taxon>
        <taxon>eudicotyledons</taxon>
        <taxon>Gunneridae</taxon>
        <taxon>Pentapetalae</taxon>
        <taxon>asterids</taxon>
        <taxon>lamiids</taxon>
        <taxon>Lamiales</taxon>
        <taxon>Pedaliaceae</taxon>
        <taxon>Sesamum</taxon>
    </lineage>
</organism>
<dbReference type="AlphaFoldDB" id="A0AAE2BWK0"/>